<evidence type="ECO:0000313" key="2">
    <source>
        <dbReference type="Proteomes" id="UP000182715"/>
    </source>
</evidence>
<proteinExistence type="predicted"/>
<sequence>MDCCRIVGTEILVFGLIDSILKMPSERFSDGILFADIFNFY</sequence>
<reference evidence="1 2" key="1">
    <citation type="submission" date="2014-11" db="EMBL/GenBank/DDBJ databases">
        <authorList>
            <person name="Diene M.Seydina."/>
        </authorList>
    </citation>
    <scope>NUCLEOTIDE SEQUENCE [LARGE SCALE GENOMIC DNA]</scope>
    <source>
        <strain evidence="1 2">Neisseria meningitidis CHUV</strain>
    </source>
</reference>
<dbReference type="Proteomes" id="UP000182715">
    <property type="component" value="Unassembled WGS sequence"/>
</dbReference>
<evidence type="ECO:0000313" key="1">
    <source>
        <dbReference type="EMBL" id="CRL92573.1"/>
    </source>
</evidence>
<dbReference type="AlphaFoldDB" id="A0A0H5E0F7"/>
<protein>
    <submittedName>
        <fullName evidence="1">Hypothetical YciO protein, TsaC/YrdC paralog</fullName>
    </submittedName>
</protein>
<accession>A0A0H5E0F7</accession>
<organism evidence="1 2">
    <name type="scientific">Neisseria meningitidis serogroup B</name>
    <dbReference type="NCBI Taxonomy" id="491"/>
    <lineage>
        <taxon>Bacteria</taxon>
        <taxon>Pseudomonadati</taxon>
        <taxon>Pseudomonadota</taxon>
        <taxon>Betaproteobacteria</taxon>
        <taxon>Neisseriales</taxon>
        <taxon>Neisseriaceae</taxon>
        <taxon>Neisseria</taxon>
    </lineage>
</organism>
<dbReference type="EMBL" id="CVTF01000139">
    <property type="protein sequence ID" value="CRL92573.1"/>
    <property type="molecule type" value="Genomic_DNA"/>
</dbReference>
<name>A0A0H5E0F7_NEIMI</name>